<keyword evidence="5 7" id="KW-1133">Transmembrane helix</keyword>
<evidence type="ECO:0000313" key="9">
    <source>
        <dbReference type="EMBL" id="BAI61635.1"/>
    </source>
</evidence>
<keyword evidence="2 7" id="KW-0813">Transport</keyword>
<dbReference type="CDD" id="cd06261">
    <property type="entry name" value="TM_PBP2"/>
    <property type="match status" value="1"/>
</dbReference>
<evidence type="ECO:0000256" key="2">
    <source>
        <dbReference type="ARBA" id="ARBA00022448"/>
    </source>
</evidence>
<dbReference type="InterPro" id="IPR045621">
    <property type="entry name" value="BPD_transp_1_N"/>
</dbReference>
<dbReference type="InParanoid" id="D1YYW3"/>
<keyword evidence="6 7" id="KW-0472">Membrane</keyword>
<dbReference type="Pfam" id="PF00528">
    <property type="entry name" value="BPD_transp_1"/>
    <property type="match status" value="1"/>
</dbReference>
<dbReference type="KEGG" id="mpd:MCP_1563"/>
<dbReference type="RefSeq" id="WP_012900314.1">
    <property type="nucleotide sequence ID" value="NC_013665.1"/>
</dbReference>
<feature type="transmembrane region" description="Helical" evidence="7">
    <location>
        <begin position="309"/>
        <end position="333"/>
    </location>
</feature>
<feature type="transmembrane region" description="Helical" evidence="7">
    <location>
        <begin position="139"/>
        <end position="160"/>
    </location>
</feature>
<evidence type="ECO:0000256" key="1">
    <source>
        <dbReference type="ARBA" id="ARBA00004651"/>
    </source>
</evidence>
<dbReference type="EMBL" id="AP011532">
    <property type="protein sequence ID" value="BAI61635.1"/>
    <property type="molecule type" value="Genomic_DNA"/>
</dbReference>
<dbReference type="eggNOG" id="arCOG00751">
    <property type="taxonomic scope" value="Archaea"/>
</dbReference>
<evidence type="ECO:0000256" key="6">
    <source>
        <dbReference type="ARBA" id="ARBA00023136"/>
    </source>
</evidence>
<dbReference type="OrthoDB" id="44105at2157"/>
<dbReference type="PATRIC" id="fig|304371.9.peg.1599"/>
<feature type="transmembrane region" description="Helical" evidence="7">
    <location>
        <begin position="12"/>
        <end position="32"/>
    </location>
</feature>
<dbReference type="PANTHER" id="PTHR43163">
    <property type="entry name" value="DIPEPTIDE TRANSPORT SYSTEM PERMEASE PROTEIN DPPB-RELATED"/>
    <property type="match status" value="1"/>
</dbReference>
<keyword evidence="4 7" id="KW-0812">Transmembrane</keyword>
<evidence type="ECO:0000313" key="10">
    <source>
        <dbReference type="Proteomes" id="UP000001882"/>
    </source>
</evidence>
<dbReference type="Pfam" id="PF19300">
    <property type="entry name" value="BPD_transp_1_N"/>
    <property type="match status" value="1"/>
</dbReference>
<name>D1YYW3_METPS</name>
<evidence type="ECO:0000256" key="5">
    <source>
        <dbReference type="ARBA" id="ARBA00022989"/>
    </source>
</evidence>
<reference evidence="9 10" key="2">
    <citation type="journal article" date="2008" name="Int. J. Syst. Evol. Microbiol.">
        <title>Methanocella paludicola gen. nov., sp. nov., a methane-producing archaeon, the first isolate of the lineage 'Rice Cluster I', and proposal of the new archaeal order Methanocellales ord. nov.</title>
        <authorList>
            <person name="Sakai S."/>
            <person name="Imachi H."/>
            <person name="Hanada S."/>
            <person name="Ohashi A."/>
            <person name="Harada H."/>
            <person name="Kamagata Y."/>
        </authorList>
    </citation>
    <scope>NUCLEOTIDE SEQUENCE [LARGE SCALE GENOMIC DNA]</scope>
    <source>
        <strain evidence="10">DSM 17711 / JCM 13418 / NBRC 101707 / SANAE</strain>
    </source>
</reference>
<sequence length="340" mass="37864">MKLRDYVIRRLLLLIPVLIGISFITFFLSHMIGDPAAAWLSEKTAGQPELVEKIRAAHHLDDPLVIQYYYYLVDLSKLDLGRTGRNEGGRPVVQALMDYFPATLELAIIGMILCLLIGIPAGILSAIYKDKWVDHIVRLGALVGVSMPVFWLGLIVKYWLSYKFGWFPLDGRLPYSITPPPDVTGMYTFDALIAGQWDTFFIAVRHAILPSFCLALISMAIITRMMRSSMLETMTQDYIRTARAKGLSERIVILKHALRNALTPTTTVAGIAFGGLLSGAVMTETIFSWPGIGRFSVKAIGATDFASIMGFAMLIAIIYVFANLIVDILYVYLDPRVKYG</sequence>
<keyword evidence="10" id="KW-1185">Reference proteome</keyword>
<dbReference type="GeneID" id="8681497"/>
<dbReference type="STRING" id="304371.MCP_1563"/>
<reference evidence="9 10" key="1">
    <citation type="journal article" date="2007" name="Appl. Environ. Microbiol.">
        <title>Isolation of key methanogens for global methane emission from rice paddy fields: a novel isolate affiliated with the clone cluster rice cluster I.</title>
        <authorList>
            <person name="Sakai S."/>
            <person name="Imachi H."/>
            <person name="Sekiguchi Y."/>
            <person name="Ohashi A."/>
            <person name="Harada H."/>
            <person name="Kamagata Y."/>
        </authorList>
    </citation>
    <scope>NUCLEOTIDE SEQUENCE [LARGE SCALE GENOMIC DNA]</scope>
    <source>
        <strain evidence="10">DSM 17711 / JCM 13418 / NBRC 101707 / SANAE</strain>
    </source>
</reference>
<dbReference type="GO" id="GO:0005886">
    <property type="term" value="C:plasma membrane"/>
    <property type="evidence" value="ECO:0007669"/>
    <property type="project" value="UniProtKB-SubCell"/>
</dbReference>
<dbReference type="GO" id="GO:0055085">
    <property type="term" value="P:transmembrane transport"/>
    <property type="evidence" value="ECO:0007669"/>
    <property type="project" value="InterPro"/>
</dbReference>
<reference evidence="10" key="3">
    <citation type="journal article" date="2011" name="PLoS ONE">
        <title>Genome sequence of a mesophilic hydrogenotrophic methanogen Methanocella paludicola, the first cultivated representative of the order Methanocellales.</title>
        <authorList>
            <person name="Sakai S."/>
            <person name="Takaki Y."/>
            <person name="Shimamura S."/>
            <person name="Sekine M."/>
            <person name="Tajima T."/>
            <person name="Kosugi H."/>
            <person name="Ichikawa N."/>
            <person name="Tasumi E."/>
            <person name="Hiraki A.T."/>
            <person name="Shimizu A."/>
            <person name="Kato Y."/>
            <person name="Nishiko R."/>
            <person name="Mori K."/>
            <person name="Fujita N."/>
            <person name="Imachi H."/>
            <person name="Takai K."/>
        </authorList>
    </citation>
    <scope>NUCLEOTIDE SEQUENCE [LARGE SCALE GENOMIC DNA]</scope>
    <source>
        <strain evidence="10">DSM 17711 / JCM 13418 / NBRC 101707 / SANAE</strain>
    </source>
</reference>
<dbReference type="PANTHER" id="PTHR43163:SF6">
    <property type="entry name" value="DIPEPTIDE TRANSPORT SYSTEM PERMEASE PROTEIN DPPB-RELATED"/>
    <property type="match status" value="1"/>
</dbReference>
<dbReference type="InterPro" id="IPR000515">
    <property type="entry name" value="MetI-like"/>
</dbReference>
<organism evidence="9 10">
    <name type="scientific">Methanocella paludicola (strain DSM 17711 / JCM 13418 / NBRC 101707 / SANAE)</name>
    <dbReference type="NCBI Taxonomy" id="304371"/>
    <lineage>
        <taxon>Archaea</taxon>
        <taxon>Methanobacteriati</taxon>
        <taxon>Methanobacteriota</taxon>
        <taxon>Stenosarchaea group</taxon>
        <taxon>Methanomicrobia</taxon>
        <taxon>Methanocellales</taxon>
        <taxon>Methanocellaceae</taxon>
        <taxon>Methanocella</taxon>
    </lineage>
</organism>
<proteinExistence type="inferred from homology"/>
<keyword evidence="3" id="KW-1003">Cell membrane</keyword>
<evidence type="ECO:0000256" key="4">
    <source>
        <dbReference type="ARBA" id="ARBA00022692"/>
    </source>
</evidence>
<accession>D1YYW3</accession>
<evidence type="ECO:0000256" key="7">
    <source>
        <dbReference type="RuleBase" id="RU363032"/>
    </source>
</evidence>
<evidence type="ECO:0000256" key="3">
    <source>
        <dbReference type="ARBA" id="ARBA00022475"/>
    </source>
</evidence>
<dbReference type="InterPro" id="IPR035906">
    <property type="entry name" value="MetI-like_sf"/>
</dbReference>
<dbReference type="SUPFAM" id="SSF161098">
    <property type="entry name" value="MetI-like"/>
    <property type="match status" value="1"/>
</dbReference>
<comment type="similarity">
    <text evidence="7">Belongs to the binding-protein-dependent transport system permease family.</text>
</comment>
<dbReference type="PROSITE" id="PS50928">
    <property type="entry name" value="ABC_TM1"/>
    <property type="match status" value="1"/>
</dbReference>
<evidence type="ECO:0000259" key="8">
    <source>
        <dbReference type="PROSITE" id="PS50928"/>
    </source>
</evidence>
<protein>
    <submittedName>
        <fullName evidence="9">Peptide ABC transporter permease protein</fullName>
    </submittedName>
</protein>
<dbReference type="Gene3D" id="1.10.3720.10">
    <property type="entry name" value="MetI-like"/>
    <property type="match status" value="1"/>
</dbReference>
<comment type="subcellular location">
    <subcellularLocation>
        <location evidence="1 7">Cell membrane</location>
        <topology evidence="1 7">Multi-pass membrane protein</topology>
    </subcellularLocation>
</comment>
<feature type="transmembrane region" description="Helical" evidence="7">
    <location>
        <begin position="268"/>
        <end position="289"/>
    </location>
</feature>
<gene>
    <name evidence="9" type="ordered locus">MCP_1563</name>
</gene>
<dbReference type="AlphaFoldDB" id="D1YYW3"/>
<feature type="transmembrane region" description="Helical" evidence="7">
    <location>
        <begin position="200"/>
        <end position="222"/>
    </location>
</feature>
<feature type="domain" description="ABC transmembrane type-1" evidence="8">
    <location>
        <begin position="100"/>
        <end position="330"/>
    </location>
</feature>
<dbReference type="Proteomes" id="UP000001882">
    <property type="component" value="Chromosome"/>
</dbReference>
<feature type="transmembrane region" description="Helical" evidence="7">
    <location>
        <begin position="106"/>
        <end position="127"/>
    </location>
</feature>